<dbReference type="PANTHER" id="PTHR42928:SF5">
    <property type="entry name" value="BLR1237 PROTEIN"/>
    <property type="match status" value="1"/>
</dbReference>
<dbReference type="Proteomes" id="UP001525968">
    <property type="component" value="Unassembled WGS sequence"/>
</dbReference>
<dbReference type="SUPFAM" id="SSF53850">
    <property type="entry name" value="Periplasmic binding protein-like II"/>
    <property type="match status" value="1"/>
</dbReference>
<dbReference type="Gene3D" id="3.40.190.150">
    <property type="entry name" value="Bordetella uptake gene, domain 1"/>
    <property type="match status" value="1"/>
</dbReference>
<accession>A0ABT2PNE1</accession>
<dbReference type="InterPro" id="IPR005064">
    <property type="entry name" value="BUG"/>
</dbReference>
<dbReference type="Gene3D" id="3.40.190.10">
    <property type="entry name" value="Periplasmic binding protein-like II"/>
    <property type="match status" value="1"/>
</dbReference>
<dbReference type="EMBL" id="JAODYH010000006">
    <property type="protein sequence ID" value="MCT9811743.1"/>
    <property type="molecule type" value="Genomic_DNA"/>
</dbReference>
<keyword evidence="3" id="KW-1185">Reference proteome</keyword>
<proteinExistence type="inferred from homology"/>
<organism evidence="2 3">
    <name type="scientific">Acidovorax bellezanensis</name>
    <dbReference type="NCBI Taxonomy" id="2976702"/>
    <lineage>
        <taxon>Bacteria</taxon>
        <taxon>Pseudomonadati</taxon>
        <taxon>Pseudomonadota</taxon>
        <taxon>Betaproteobacteria</taxon>
        <taxon>Burkholderiales</taxon>
        <taxon>Comamonadaceae</taxon>
        <taxon>Acidovorax</taxon>
    </lineage>
</organism>
<evidence type="ECO:0000313" key="2">
    <source>
        <dbReference type="EMBL" id="MCT9811743.1"/>
    </source>
</evidence>
<reference evidence="2 3" key="1">
    <citation type="submission" date="2022-09" db="EMBL/GenBank/DDBJ databases">
        <title>Draft genome of isolate Be4.</title>
        <authorList>
            <person name="Sanchez-Castro I."/>
            <person name="Martinez-Rodriguez P."/>
            <person name="Descostes M."/>
            <person name="Merroun M."/>
        </authorList>
    </citation>
    <scope>NUCLEOTIDE SEQUENCE [LARGE SCALE GENOMIC DNA]</scope>
    <source>
        <strain evidence="2 3">Be4</strain>
    </source>
</reference>
<gene>
    <name evidence="2" type="ORF">N0K08_13930</name>
</gene>
<evidence type="ECO:0000256" key="1">
    <source>
        <dbReference type="ARBA" id="ARBA00006987"/>
    </source>
</evidence>
<dbReference type="CDD" id="cd07012">
    <property type="entry name" value="PBP2_Bug_TTT"/>
    <property type="match status" value="1"/>
</dbReference>
<protein>
    <submittedName>
        <fullName evidence="2">Tripartite tricarboxylate transporter substrate binding protein</fullName>
    </submittedName>
</protein>
<sequence>MAAGMANDNEWPTRAVKIVVPFSAGSATDLITRQLAHNLGIKFKQPFIVENKPGGSAGIGSVAVARAPADGYTLLMTGPASMVTNKFTVKNLSYNPDKFEKVALVAYTPNVLLTNKDQPFKTLAEMIQYAKAHPGVLTYASFGAGTTSHIAGEMLKQMAGVDIVHVPYKGAGDAIPALIAGHVSMYFDTIMTALPQVKSGRLISLGLSTSKRSDMAKSIPTIAEQNYPAYDIAPWYGIAAPQGTPKHIVNQLNLAINEALDTPDFKAKLQGTGAEAMGGSVQDFEQFIAREMPKTEAIIAAAGLKP</sequence>
<evidence type="ECO:0000313" key="3">
    <source>
        <dbReference type="Proteomes" id="UP001525968"/>
    </source>
</evidence>
<name>A0ABT2PNE1_9BURK</name>
<dbReference type="Pfam" id="PF03401">
    <property type="entry name" value="TctC"/>
    <property type="match status" value="1"/>
</dbReference>
<dbReference type="PIRSF" id="PIRSF017082">
    <property type="entry name" value="YflP"/>
    <property type="match status" value="1"/>
</dbReference>
<comment type="similarity">
    <text evidence="1">Belongs to the UPF0065 (bug) family.</text>
</comment>
<dbReference type="InterPro" id="IPR042100">
    <property type="entry name" value="Bug_dom1"/>
</dbReference>
<dbReference type="PANTHER" id="PTHR42928">
    <property type="entry name" value="TRICARBOXYLATE-BINDING PROTEIN"/>
    <property type="match status" value="1"/>
</dbReference>
<comment type="caution">
    <text evidence="2">The sequence shown here is derived from an EMBL/GenBank/DDBJ whole genome shotgun (WGS) entry which is preliminary data.</text>
</comment>